<proteinExistence type="predicted"/>
<dbReference type="Proteomes" id="UP000296049">
    <property type="component" value="Unassembled WGS sequence"/>
</dbReference>
<organism evidence="1 2">
    <name type="scientific">Anas platyrhynchos</name>
    <name type="common">Mallard</name>
    <name type="synonym">Anas boschas</name>
    <dbReference type="NCBI Taxonomy" id="8839"/>
    <lineage>
        <taxon>Eukaryota</taxon>
        <taxon>Metazoa</taxon>
        <taxon>Chordata</taxon>
        <taxon>Craniata</taxon>
        <taxon>Vertebrata</taxon>
        <taxon>Euteleostomi</taxon>
        <taxon>Archelosauria</taxon>
        <taxon>Archosauria</taxon>
        <taxon>Dinosauria</taxon>
        <taxon>Saurischia</taxon>
        <taxon>Theropoda</taxon>
        <taxon>Coelurosauria</taxon>
        <taxon>Aves</taxon>
        <taxon>Neognathae</taxon>
        <taxon>Galloanserae</taxon>
        <taxon>Anseriformes</taxon>
        <taxon>Anatidae</taxon>
        <taxon>Anatinae</taxon>
        <taxon>Anas</taxon>
    </lineage>
</organism>
<dbReference type="EMBL" id="KB742781">
    <property type="protein sequence ID" value="EOB04526.1"/>
    <property type="molecule type" value="Genomic_DNA"/>
</dbReference>
<dbReference type="AlphaFoldDB" id="R0K396"/>
<evidence type="ECO:0000313" key="1">
    <source>
        <dbReference type="EMBL" id="EOB04526.1"/>
    </source>
</evidence>
<keyword evidence="2" id="KW-1185">Reference proteome</keyword>
<evidence type="ECO:0000313" key="2">
    <source>
        <dbReference type="Proteomes" id="UP000296049"/>
    </source>
</evidence>
<sequence>MCGVECGLYGLNARVQGKLALSLPHRTATEGALRLEHVLLLQALTPLLAMVLLPAPGRYKSQASGSCSKLALRSCLCLVPKLSPDYLQFSWIFPNAFPAAAAASGVELRKYS</sequence>
<protein>
    <submittedName>
        <fullName evidence="1">Uncharacterized protein</fullName>
    </submittedName>
</protein>
<gene>
    <name evidence="1" type="ORF">Anapl_01451</name>
</gene>
<accession>R0K396</accession>
<reference evidence="2" key="1">
    <citation type="journal article" date="2013" name="Nat. Genet.">
        <title>The duck genome and transcriptome provide insight into an avian influenza virus reservoir species.</title>
        <authorList>
            <person name="Huang Y."/>
            <person name="Li Y."/>
            <person name="Burt D.W."/>
            <person name="Chen H."/>
            <person name="Zhang Y."/>
            <person name="Qian W."/>
            <person name="Kim H."/>
            <person name="Gan S."/>
            <person name="Zhao Y."/>
            <person name="Li J."/>
            <person name="Yi K."/>
            <person name="Feng H."/>
            <person name="Zhu P."/>
            <person name="Li B."/>
            <person name="Liu Q."/>
            <person name="Fairley S."/>
            <person name="Magor K.E."/>
            <person name="Du Z."/>
            <person name="Hu X."/>
            <person name="Goodman L."/>
            <person name="Tafer H."/>
            <person name="Vignal A."/>
            <person name="Lee T."/>
            <person name="Kim K.W."/>
            <person name="Sheng Z."/>
            <person name="An Y."/>
            <person name="Searle S."/>
            <person name="Herrero J."/>
            <person name="Groenen M.A."/>
            <person name="Crooijmans R.P."/>
            <person name="Faraut T."/>
            <person name="Cai Q."/>
            <person name="Webster R.G."/>
            <person name="Aldridge J.R."/>
            <person name="Warren W.C."/>
            <person name="Bartschat S."/>
            <person name="Kehr S."/>
            <person name="Marz M."/>
            <person name="Stadler P.F."/>
            <person name="Smith J."/>
            <person name="Kraus R.H."/>
            <person name="Zhao Y."/>
            <person name="Ren L."/>
            <person name="Fei J."/>
            <person name="Morisson M."/>
            <person name="Kaiser P."/>
            <person name="Griffin D.K."/>
            <person name="Rao M."/>
            <person name="Pitel F."/>
            <person name="Wang J."/>
            <person name="Li N."/>
        </authorList>
    </citation>
    <scope>NUCLEOTIDE SEQUENCE [LARGE SCALE GENOMIC DNA]</scope>
</reference>
<name>R0K396_ANAPL</name>